<accession>A0A4Q0HUP3</accession>
<evidence type="ECO:0000313" key="1">
    <source>
        <dbReference type="EMBL" id="RXE53023.1"/>
    </source>
</evidence>
<reference evidence="1 2" key="1">
    <citation type="submission" date="2017-03" db="EMBL/GenBank/DDBJ databases">
        <title>Pseudomonas azotoformans: Salt tolerant bacteria having multiple plant growth promoting attributes.</title>
        <authorList>
            <person name="Srivastava A.K."/>
            <person name="Sharma A."/>
            <person name="Srivastava A.K."/>
            <person name="Jamali H."/>
            <person name="Yadav J."/>
            <person name="Srivastava R."/>
            <person name="Kashyap P.L."/>
            <person name="Chakdar H."/>
            <person name="Saxena A.K."/>
        </authorList>
    </citation>
    <scope>NUCLEOTIDE SEQUENCE [LARGE SCALE GENOMIC DNA]</scope>
    <source>
        <strain evidence="1 2">SC 14</strain>
    </source>
</reference>
<dbReference type="EMBL" id="MZZJ01000004">
    <property type="protein sequence ID" value="RXE53023.1"/>
    <property type="molecule type" value="Genomic_DNA"/>
</dbReference>
<proteinExistence type="predicted"/>
<dbReference type="AlphaFoldDB" id="A0A4Q0HUP3"/>
<gene>
    <name evidence="1" type="ORF">B4O85_10655</name>
</gene>
<dbReference type="Proteomes" id="UP000290481">
    <property type="component" value="Unassembled WGS sequence"/>
</dbReference>
<evidence type="ECO:0000313" key="2">
    <source>
        <dbReference type="Proteomes" id="UP000290481"/>
    </source>
</evidence>
<name>A0A4Q0HUP3_PSEAZ</name>
<comment type="caution">
    <text evidence="1">The sequence shown here is derived from an EMBL/GenBank/DDBJ whole genome shotgun (WGS) entry which is preliminary data.</text>
</comment>
<organism evidence="1 2">
    <name type="scientific">Pseudomonas azotoformans</name>
    <dbReference type="NCBI Taxonomy" id="47878"/>
    <lineage>
        <taxon>Bacteria</taxon>
        <taxon>Pseudomonadati</taxon>
        <taxon>Pseudomonadota</taxon>
        <taxon>Gammaproteobacteria</taxon>
        <taxon>Pseudomonadales</taxon>
        <taxon>Pseudomonadaceae</taxon>
        <taxon>Pseudomonas</taxon>
    </lineage>
</organism>
<protein>
    <submittedName>
        <fullName evidence="1">Uncharacterized protein</fullName>
    </submittedName>
</protein>
<sequence>MRPMDEAISTAGGVPFEALDERLMLKPLPGVFCQWPGGWAGDVGVAPPLIVPTLCVGMPPGTLCVPL</sequence>